<evidence type="ECO:0000256" key="2">
    <source>
        <dbReference type="SAM" id="Phobius"/>
    </source>
</evidence>
<evidence type="ECO:0000313" key="4">
    <source>
        <dbReference type="Proteomes" id="UP000324897"/>
    </source>
</evidence>
<evidence type="ECO:0000313" key="3">
    <source>
        <dbReference type="EMBL" id="TVU23615.1"/>
    </source>
</evidence>
<keyword evidence="2" id="KW-0812">Transmembrane</keyword>
<comment type="caution">
    <text evidence="3">The sequence shown here is derived from an EMBL/GenBank/DDBJ whole genome shotgun (WGS) entry which is preliminary data.</text>
</comment>
<organism evidence="3 4">
    <name type="scientific">Eragrostis curvula</name>
    <name type="common">weeping love grass</name>
    <dbReference type="NCBI Taxonomy" id="38414"/>
    <lineage>
        <taxon>Eukaryota</taxon>
        <taxon>Viridiplantae</taxon>
        <taxon>Streptophyta</taxon>
        <taxon>Embryophyta</taxon>
        <taxon>Tracheophyta</taxon>
        <taxon>Spermatophyta</taxon>
        <taxon>Magnoliopsida</taxon>
        <taxon>Liliopsida</taxon>
        <taxon>Poales</taxon>
        <taxon>Poaceae</taxon>
        <taxon>PACMAD clade</taxon>
        <taxon>Chloridoideae</taxon>
        <taxon>Eragrostideae</taxon>
        <taxon>Eragrostidinae</taxon>
        <taxon>Eragrostis</taxon>
    </lineage>
</organism>
<reference evidence="3 4" key="1">
    <citation type="journal article" date="2019" name="Sci. Rep.">
        <title>A high-quality genome of Eragrostis curvula grass provides insights into Poaceae evolution and supports new strategies to enhance forage quality.</title>
        <authorList>
            <person name="Carballo J."/>
            <person name="Santos B.A.C.M."/>
            <person name="Zappacosta D."/>
            <person name="Garbus I."/>
            <person name="Selva J.P."/>
            <person name="Gallo C.A."/>
            <person name="Diaz A."/>
            <person name="Albertini E."/>
            <person name="Caccamo M."/>
            <person name="Echenique V."/>
        </authorList>
    </citation>
    <scope>NUCLEOTIDE SEQUENCE [LARGE SCALE GENOMIC DNA]</scope>
    <source>
        <strain evidence="4">cv. Victoria</strain>
        <tissue evidence="3">Leaf</tissue>
    </source>
</reference>
<dbReference type="Gramene" id="TVU23615">
    <property type="protein sequence ID" value="TVU23615"/>
    <property type="gene ID" value="EJB05_25990"/>
</dbReference>
<proteinExistence type="predicted"/>
<accession>A0A5J9UJP7</accession>
<dbReference type="Proteomes" id="UP000324897">
    <property type="component" value="Chromosome 2"/>
</dbReference>
<gene>
    <name evidence="3" type="ORF">EJB05_25990</name>
</gene>
<dbReference type="EMBL" id="RWGY01000013">
    <property type="protein sequence ID" value="TVU23615.1"/>
    <property type="molecule type" value="Genomic_DNA"/>
</dbReference>
<evidence type="ECO:0000256" key="1">
    <source>
        <dbReference type="SAM" id="MobiDB-lite"/>
    </source>
</evidence>
<protein>
    <submittedName>
        <fullName evidence="3">Uncharacterized protein</fullName>
    </submittedName>
</protein>
<feature type="region of interest" description="Disordered" evidence="1">
    <location>
        <begin position="1"/>
        <end position="21"/>
    </location>
</feature>
<sequence>MSTSSKANPNPPADLETGTARSQTAAAQEVAAVVNPEMARSIRASLDVFFVVYLLFFIGLLAVMVMVSDHWWDPWPAVLVLSPIFIGTLWMTPMMKDVYVDLYATEHPSGTDGNLRTNLLASQT</sequence>
<dbReference type="OrthoDB" id="687166at2759"/>
<feature type="transmembrane region" description="Helical" evidence="2">
    <location>
        <begin position="74"/>
        <end position="92"/>
    </location>
</feature>
<feature type="transmembrane region" description="Helical" evidence="2">
    <location>
        <begin position="48"/>
        <end position="68"/>
    </location>
</feature>
<dbReference type="AlphaFoldDB" id="A0A5J9UJP7"/>
<keyword evidence="2" id="KW-0472">Membrane</keyword>
<keyword evidence="4" id="KW-1185">Reference proteome</keyword>
<keyword evidence="2" id="KW-1133">Transmembrane helix</keyword>
<name>A0A5J9UJP7_9POAL</name>